<keyword evidence="2" id="KW-0732">Signal</keyword>
<name>A0A1I2DEP1_9BACT</name>
<dbReference type="STRING" id="54.SAMN02745121_05555"/>
<dbReference type="RefSeq" id="WP_143140929.1">
    <property type="nucleotide sequence ID" value="NZ_FOMX01000019.1"/>
</dbReference>
<feature type="compositionally biased region" description="Low complexity" evidence="1">
    <location>
        <begin position="28"/>
        <end position="74"/>
    </location>
</feature>
<evidence type="ECO:0008006" key="5">
    <source>
        <dbReference type="Google" id="ProtNLM"/>
    </source>
</evidence>
<gene>
    <name evidence="3" type="ORF">SAMN02745121_05555</name>
</gene>
<organism evidence="3 4">
    <name type="scientific">Nannocystis exedens</name>
    <dbReference type="NCBI Taxonomy" id="54"/>
    <lineage>
        <taxon>Bacteria</taxon>
        <taxon>Pseudomonadati</taxon>
        <taxon>Myxococcota</taxon>
        <taxon>Polyangia</taxon>
        <taxon>Nannocystales</taxon>
        <taxon>Nannocystaceae</taxon>
        <taxon>Nannocystis</taxon>
    </lineage>
</organism>
<evidence type="ECO:0000313" key="4">
    <source>
        <dbReference type="Proteomes" id="UP000199400"/>
    </source>
</evidence>
<keyword evidence="4" id="KW-1185">Reference proteome</keyword>
<proteinExistence type="predicted"/>
<dbReference type="Gene3D" id="2.80.10.50">
    <property type="match status" value="1"/>
</dbReference>
<feature type="signal peptide" evidence="2">
    <location>
        <begin position="1"/>
        <end position="18"/>
    </location>
</feature>
<dbReference type="AlphaFoldDB" id="A0A1I2DEP1"/>
<dbReference type="Proteomes" id="UP000199400">
    <property type="component" value="Unassembled WGS sequence"/>
</dbReference>
<sequence>MRRHRALLLPLASALLLACGIESPLLTTGDLTTTDADTSTTAATLSDSETSTSASTTSEDPTTGPTTGEPVSPGCGEGVLEWHHTESGGLRTTTAAYGVAVDGAGRIVVLAEVSGEATVLALDPAGTEVWRTKLSGVMSDLADIVVDESGQILVGGTEWLMGPSAASLRALSPDGEELWSFSEPGAEPDNFATIDGLGLGQGALFSAGTSNHQLVVRRHDLATGEAVWTTTYGEEIVELYAPEVAVVGDKVLAVARAVLAPGNTAHPFVLQLDGDGVVESFTVEDTIAGFWLDVEPIGAAGERVLVGEHLTDDATEGASVRRAGPGGAEVWSTLFADSAVGESIDDVKVDAHERILVVGWTTTEDLSRRVPSIRCITGDGSEVWQAPFEFDDSEDHELAYGGAFGPGFMVAVGGKSTGDSFEMWVRKYSLD</sequence>
<reference evidence="4" key="1">
    <citation type="submission" date="2016-10" db="EMBL/GenBank/DDBJ databases">
        <authorList>
            <person name="Varghese N."/>
            <person name="Submissions S."/>
        </authorList>
    </citation>
    <scope>NUCLEOTIDE SEQUENCE [LARGE SCALE GENOMIC DNA]</scope>
    <source>
        <strain evidence="4">ATCC 25963</strain>
    </source>
</reference>
<accession>A0A1I2DEP1</accession>
<dbReference type="SUPFAM" id="SSF101898">
    <property type="entry name" value="NHL repeat"/>
    <property type="match status" value="1"/>
</dbReference>
<feature type="chain" id="PRO_5011526609" description="PQQ-like domain-containing protein" evidence="2">
    <location>
        <begin position="19"/>
        <end position="431"/>
    </location>
</feature>
<protein>
    <recommendedName>
        <fullName evidence="5">PQQ-like domain-containing protein</fullName>
    </recommendedName>
</protein>
<dbReference type="OrthoDB" id="5388936at2"/>
<dbReference type="PROSITE" id="PS51257">
    <property type="entry name" value="PROKAR_LIPOPROTEIN"/>
    <property type="match status" value="1"/>
</dbReference>
<feature type="region of interest" description="Disordered" evidence="1">
    <location>
        <begin position="28"/>
        <end position="76"/>
    </location>
</feature>
<dbReference type="EMBL" id="FOMX01000019">
    <property type="protein sequence ID" value="SFE78851.1"/>
    <property type="molecule type" value="Genomic_DNA"/>
</dbReference>
<evidence type="ECO:0000256" key="1">
    <source>
        <dbReference type="SAM" id="MobiDB-lite"/>
    </source>
</evidence>
<evidence type="ECO:0000313" key="3">
    <source>
        <dbReference type="EMBL" id="SFE78851.1"/>
    </source>
</evidence>
<evidence type="ECO:0000256" key="2">
    <source>
        <dbReference type="SAM" id="SignalP"/>
    </source>
</evidence>